<evidence type="ECO:0000256" key="3">
    <source>
        <dbReference type="ARBA" id="ARBA00022837"/>
    </source>
</evidence>
<keyword evidence="4" id="KW-0863">Zinc-finger</keyword>
<evidence type="ECO:0000256" key="4">
    <source>
        <dbReference type="PROSITE-ProRule" id="PRU00042"/>
    </source>
</evidence>
<dbReference type="InterPro" id="IPR036236">
    <property type="entry name" value="Znf_C2H2_sf"/>
</dbReference>
<keyword evidence="4" id="KW-0862">Zinc</keyword>
<dbReference type="InterPro" id="IPR002048">
    <property type="entry name" value="EF_hand_dom"/>
</dbReference>
<dbReference type="Gene3D" id="3.30.160.60">
    <property type="entry name" value="Classic Zinc Finger"/>
    <property type="match status" value="1"/>
</dbReference>
<dbReference type="Proteomes" id="UP000824890">
    <property type="component" value="Unassembled WGS sequence"/>
</dbReference>
<organism evidence="8 9">
    <name type="scientific">Brassica napus</name>
    <name type="common">Rape</name>
    <dbReference type="NCBI Taxonomy" id="3708"/>
    <lineage>
        <taxon>Eukaryota</taxon>
        <taxon>Viridiplantae</taxon>
        <taxon>Streptophyta</taxon>
        <taxon>Embryophyta</taxon>
        <taxon>Tracheophyta</taxon>
        <taxon>Spermatophyta</taxon>
        <taxon>Magnoliopsida</taxon>
        <taxon>eudicotyledons</taxon>
        <taxon>Gunneridae</taxon>
        <taxon>Pentapetalae</taxon>
        <taxon>rosids</taxon>
        <taxon>malvids</taxon>
        <taxon>Brassicales</taxon>
        <taxon>Brassicaceae</taxon>
        <taxon>Brassiceae</taxon>
        <taxon>Brassica</taxon>
    </lineage>
</organism>
<evidence type="ECO:0000256" key="5">
    <source>
        <dbReference type="SAM" id="MobiDB-lite"/>
    </source>
</evidence>
<sequence>MTESDDASRELPVREGETLSNQDLSKTQAIIPVSLDLKLKDNFNDEQKGTKRGSNPRVFSCNYCKRKFYSSQALGGHQNAHKRERTMAKRAMYMGRMFGHHHRPYTYSSSSLGMQAHSGLLHHTLSQPQPPPPPLARFHQQGYFGNTVPLFFDYDDGSDFFWPGSFRQAVEEVEAPVVVAVTESGLDLNSAAANEKTMFNSKKESNGTASRTGADSPFLQKARSGKTEVRELEAVFKKFDVNGDGKISSKELGAIMASLGHEVPEEELQKAVAEIDKKGDGYINLEEFVELFTKGMDQNDVLENLKDAFSVYDIDGNGSISAEELHEVLRSLGDECSIAECRKMISGVDKDGDGTIDFEEFKVMMTMGSRRDNVMGGGAQW</sequence>
<accession>A0ABQ7YJK1</accession>
<evidence type="ECO:0000259" key="6">
    <source>
        <dbReference type="PROSITE" id="PS50157"/>
    </source>
</evidence>
<dbReference type="InterPro" id="IPR013087">
    <property type="entry name" value="Znf_C2H2_type"/>
</dbReference>
<dbReference type="Gene3D" id="1.10.238.10">
    <property type="entry name" value="EF-hand"/>
    <property type="match status" value="2"/>
</dbReference>
<evidence type="ECO:0000313" key="9">
    <source>
        <dbReference type="Proteomes" id="UP000824890"/>
    </source>
</evidence>
<evidence type="ECO:0000256" key="1">
    <source>
        <dbReference type="ARBA" id="ARBA00022723"/>
    </source>
</evidence>
<feature type="compositionally biased region" description="Basic and acidic residues" evidence="5">
    <location>
        <begin position="1"/>
        <end position="17"/>
    </location>
</feature>
<dbReference type="PROSITE" id="PS50222">
    <property type="entry name" value="EF_HAND_2"/>
    <property type="match status" value="4"/>
</dbReference>
<keyword evidence="2" id="KW-0677">Repeat</keyword>
<feature type="domain" description="C2H2-type" evidence="6">
    <location>
        <begin position="59"/>
        <end position="86"/>
    </location>
</feature>
<dbReference type="PANTHER" id="PTHR10891">
    <property type="entry name" value="EF-HAND CALCIUM-BINDING DOMAIN CONTAINING PROTEIN"/>
    <property type="match status" value="1"/>
</dbReference>
<protein>
    <submittedName>
        <fullName evidence="8">Uncharacterized protein</fullName>
    </submittedName>
</protein>
<comment type="caution">
    <text evidence="8">The sequence shown here is derived from an EMBL/GenBank/DDBJ whole genome shotgun (WGS) entry which is preliminary data.</text>
</comment>
<evidence type="ECO:0000259" key="7">
    <source>
        <dbReference type="PROSITE" id="PS50222"/>
    </source>
</evidence>
<evidence type="ECO:0000256" key="2">
    <source>
        <dbReference type="ARBA" id="ARBA00022737"/>
    </source>
</evidence>
<feature type="domain" description="EF-hand" evidence="7">
    <location>
        <begin position="227"/>
        <end position="262"/>
    </location>
</feature>
<keyword evidence="9" id="KW-1185">Reference proteome</keyword>
<dbReference type="PROSITE" id="PS00028">
    <property type="entry name" value="ZINC_FINGER_C2H2_1"/>
    <property type="match status" value="1"/>
</dbReference>
<dbReference type="InterPro" id="IPR018247">
    <property type="entry name" value="EF_Hand_1_Ca_BS"/>
</dbReference>
<dbReference type="PROSITE" id="PS50157">
    <property type="entry name" value="ZINC_FINGER_C2H2_2"/>
    <property type="match status" value="1"/>
</dbReference>
<evidence type="ECO:0000313" key="8">
    <source>
        <dbReference type="EMBL" id="KAH0868382.1"/>
    </source>
</evidence>
<dbReference type="SUPFAM" id="SSF47473">
    <property type="entry name" value="EF-hand"/>
    <property type="match status" value="1"/>
</dbReference>
<dbReference type="Pfam" id="PF13499">
    <property type="entry name" value="EF-hand_7"/>
    <property type="match status" value="2"/>
</dbReference>
<dbReference type="InterPro" id="IPR011992">
    <property type="entry name" value="EF-hand-dom_pair"/>
</dbReference>
<dbReference type="SUPFAM" id="SSF57667">
    <property type="entry name" value="beta-beta-alpha zinc fingers"/>
    <property type="match status" value="1"/>
</dbReference>
<reference evidence="8 9" key="1">
    <citation type="submission" date="2021-05" db="EMBL/GenBank/DDBJ databases">
        <title>Genome Assembly of Synthetic Allotetraploid Brassica napus Reveals Homoeologous Exchanges between Subgenomes.</title>
        <authorList>
            <person name="Davis J.T."/>
        </authorList>
    </citation>
    <scope>NUCLEOTIDE SEQUENCE [LARGE SCALE GENOMIC DNA]</scope>
    <source>
        <strain evidence="9">cv. Da-Ae</strain>
        <tissue evidence="8">Seedling</tissue>
    </source>
</reference>
<dbReference type="EMBL" id="JAGKQM010000017">
    <property type="protein sequence ID" value="KAH0868382.1"/>
    <property type="molecule type" value="Genomic_DNA"/>
</dbReference>
<dbReference type="PROSITE" id="PS00018">
    <property type="entry name" value="EF_HAND_1"/>
    <property type="match status" value="3"/>
</dbReference>
<keyword evidence="3" id="KW-0106">Calcium</keyword>
<feature type="domain" description="EF-hand" evidence="7">
    <location>
        <begin position="336"/>
        <end position="371"/>
    </location>
</feature>
<proteinExistence type="predicted"/>
<dbReference type="CDD" id="cd00051">
    <property type="entry name" value="EFh"/>
    <property type="match status" value="2"/>
</dbReference>
<keyword evidence="1" id="KW-0479">Metal-binding</keyword>
<name>A0ABQ7YJK1_BRANA</name>
<dbReference type="InterPro" id="IPR039647">
    <property type="entry name" value="EF_hand_pair_protein_CML-like"/>
</dbReference>
<feature type="domain" description="EF-hand" evidence="7">
    <location>
        <begin position="263"/>
        <end position="298"/>
    </location>
</feature>
<feature type="domain" description="EF-hand" evidence="7">
    <location>
        <begin position="300"/>
        <end position="335"/>
    </location>
</feature>
<dbReference type="SMART" id="SM00054">
    <property type="entry name" value="EFh"/>
    <property type="match status" value="4"/>
</dbReference>
<feature type="region of interest" description="Disordered" evidence="5">
    <location>
        <begin position="1"/>
        <end position="24"/>
    </location>
</feature>
<feature type="region of interest" description="Disordered" evidence="5">
    <location>
        <begin position="197"/>
        <end position="224"/>
    </location>
</feature>
<gene>
    <name evidence="8" type="ORF">HID58_075404</name>
</gene>